<organism evidence="1">
    <name type="scientific">viral metagenome</name>
    <dbReference type="NCBI Taxonomy" id="1070528"/>
    <lineage>
        <taxon>unclassified sequences</taxon>
        <taxon>metagenomes</taxon>
        <taxon>organismal metagenomes</taxon>
    </lineage>
</organism>
<proteinExistence type="predicted"/>
<reference evidence="1" key="1">
    <citation type="journal article" date="2020" name="Nature">
        <title>Giant virus diversity and host interactions through global metagenomics.</title>
        <authorList>
            <person name="Schulz F."/>
            <person name="Roux S."/>
            <person name="Paez-Espino D."/>
            <person name="Jungbluth S."/>
            <person name="Walsh D.A."/>
            <person name="Denef V.J."/>
            <person name="McMahon K.D."/>
            <person name="Konstantinidis K.T."/>
            <person name="Eloe-Fadrosh E.A."/>
            <person name="Kyrpides N.C."/>
            <person name="Woyke T."/>
        </authorList>
    </citation>
    <scope>NUCLEOTIDE SEQUENCE</scope>
    <source>
        <strain evidence="1">GVMAG-S-1016713-169</strain>
    </source>
</reference>
<accession>A0A6C0LXD8</accession>
<dbReference type="AlphaFoldDB" id="A0A6C0LXD8"/>
<protein>
    <submittedName>
        <fullName evidence="1">Uncharacterized protein</fullName>
    </submittedName>
</protein>
<evidence type="ECO:0000313" key="1">
    <source>
        <dbReference type="EMBL" id="QHU34695.1"/>
    </source>
</evidence>
<sequence length="73" mass="8294">MRSNYKKLKNTWVGKRKEDFFVSYAVRGPMILPGLRSGLPIDTPLYNSPVKEPSTLNTRCLNNLPNQNLSSIL</sequence>
<dbReference type="EMBL" id="MN740579">
    <property type="protein sequence ID" value="QHU34695.1"/>
    <property type="molecule type" value="Genomic_DNA"/>
</dbReference>
<name>A0A6C0LXD8_9ZZZZ</name>